<dbReference type="GO" id="GO:0043908">
    <property type="term" value="F:Ser(Gly)-tRNA(Ala) hydrolase activity"/>
    <property type="evidence" value="ECO:0007669"/>
    <property type="project" value="UniProtKB-UniRule"/>
</dbReference>
<dbReference type="RefSeq" id="WP_093241674.1">
    <property type="nucleotide sequence ID" value="NZ_FNQF01000004.1"/>
</dbReference>
<dbReference type="GO" id="GO:0106026">
    <property type="term" value="F:Gly-tRNA(Ala) deacylase activity"/>
    <property type="evidence" value="ECO:0007669"/>
    <property type="project" value="UniProtKB-UniRule"/>
</dbReference>
<dbReference type="STRING" id="908615.SAMN05421540_104136"/>
<reference evidence="3 4" key="1">
    <citation type="submission" date="2016-10" db="EMBL/GenBank/DDBJ databases">
        <authorList>
            <person name="de Groot N.N."/>
        </authorList>
    </citation>
    <scope>NUCLEOTIDE SEQUENCE [LARGE SCALE GENOMIC DNA]</scope>
    <source>
        <strain evidence="3 4">DSM 23581</strain>
    </source>
</reference>
<evidence type="ECO:0000256" key="2">
    <source>
        <dbReference type="HAMAP-Rule" id="MF_00518"/>
    </source>
</evidence>
<dbReference type="AlphaFoldDB" id="A0A1H3ZMV6"/>
<dbReference type="Pfam" id="PF02580">
    <property type="entry name" value="Tyr_Deacylase"/>
    <property type="match status" value="1"/>
</dbReference>
<keyword evidence="2" id="KW-0820">tRNA-binding</keyword>
<dbReference type="Proteomes" id="UP000198820">
    <property type="component" value="Unassembled WGS sequence"/>
</dbReference>
<keyword evidence="2" id="KW-0378">Hydrolase</keyword>
<sequence length="147" mass="16298">MRAVIQRVKNAKVEVDQKIIGEAQQGYLVYLGITHTDTKEVADQFIDKLLKIRLFPSEGKAINANISSVEGEILVVSQFTLYASTKKGNRPSFMDAAKPGLAEELYNYVVEQLQNQYHHKVSSGVFGADMQVSSINDGPINIILDIN</sequence>
<dbReference type="InterPro" id="IPR003732">
    <property type="entry name" value="Daa-tRNA_deacyls_DTD"/>
</dbReference>
<dbReference type="GO" id="GO:0051500">
    <property type="term" value="F:D-tyrosyl-tRNA(Tyr) deacylase activity"/>
    <property type="evidence" value="ECO:0007669"/>
    <property type="project" value="TreeGrafter"/>
</dbReference>
<dbReference type="SUPFAM" id="SSF69500">
    <property type="entry name" value="DTD-like"/>
    <property type="match status" value="1"/>
</dbReference>
<proteinExistence type="inferred from homology"/>
<comment type="similarity">
    <text evidence="1 2">Belongs to the DTD family.</text>
</comment>
<keyword evidence="4" id="KW-1185">Reference proteome</keyword>
<evidence type="ECO:0000313" key="3">
    <source>
        <dbReference type="EMBL" id="SEA24987.1"/>
    </source>
</evidence>
<dbReference type="FunFam" id="3.50.80.10:FF:000001">
    <property type="entry name" value="D-aminoacyl-tRNA deacylase"/>
    <property type="match status" value="1"/>
</dbReference>
<dbReference type="HAMAP" id="MF_00518">
    <property type="entry name" value="Deacylase_Dtd"/>
    <property type="match status" value="1"/>
</dbReference>
<keyword evidence="2" id="KW-0694">RNA-binding</keyword>
<comment type="subcellular location">
    <subcellularLocation>
        <location evidence="2">Cytoplasm</location>
    </subcellularLocation>
</comment>
<accession>A0A1H3ZMV6</accession>
<dbReference type="GO" id="GO:0005737">
    <property type="term" value="C:cytoplasm"/>
    <property type="evidence" value="ECO:0007669"/>
    <property type="project" value="UniProtKB-SubCell"/>
</dbReference>
<evidence type="ECO:0000256" key="1">
    <source>
        <dbReference type="ARBA" id="ARBA00009673"/>
    </source>
</evidence>
<keyword evidence="2" id="KW-0963">Cytoplasm</keyword>
<dbReference type="PANTHER" id="PTHR10472:SF5">
    <property type="entry name" value="D-AMINOACYL-TRNA DEACYLASE 1"/>
    <property type="match status" value="1"/>
</dbReference>
<name>A0A1H3ZMV6_9FLAO</name>
<comment type="function">
    <text evidence="2">An aminoacyl-tRNA editing enzyme that deacylates mischarged D-aminoacyl-tRNAs. Also deacylates mischarged glycyl-tRNA(Ala), protecting cells against glycine mischarging by AlaRS. Acts via tRNA-based rather than protein-based catalysis; rejects L-amino acids rather than detecting D-amino acids in the active site. By recycling D-aminoacyl-tRNA to D-amino acids and free tRNA molecules, this enzyme counteracts the toxicity associated with the formation of D-aminoacyl-tRNA entities in vivo and helps enforce protein L-homochirality.</text>
</comment>
<dbReference type="EMBL" id="FNQF01000004">
    <property type="protein sequence ID" value="SEA24987.1"/>
    <property type="molecule type" value="Genomic_DNA"/>
</dbReference>
<dbReference type="NCBIfam" id="TIGR00256">
    <property type="entry name" value="D-aminoacyl-tRNA deacylase"/>
    <property type="match status" value="1"/>
</dbReference>
<organism evidence="3 4">
    <name type="scientific">Psychroflexus halocasei</name>
    <dbReference type="NCBI Taxonomy" id="908615"/>
    <lineage>
        <taxon>Bacteria</taxon>
        <taxon>Pseudomonadati</taxon>
        <taxon>Bacteroidota</taxon>
        <taxon>Flavobacteriia</taxon>
        <taxon>Flavobacteriales</taxon>
        <taxon>Flavobacteriaceae</taxon>
        <taxon>Psychroflexus</taxon>
    </lineage>
</organism>
<dbReference type="GO" id="GO:0019478">
    <property type="term" value="P:D-amino acid catabolic process"/>
    <property type="evidence" value="ECO:0007669"/>
    <property type="project" value="UniProtKB-UniRule"/>
</dbReference>
<gene>
    <name evidence="2" type="primary">dtd</name>
    <name evidence="3" type="ORF">SAMN05421540_104136</name>
</gene>
<comment type="domain">
    <text evidence="2">A Gly-cisPro motif from one monomer fits into the active site of the other monomer to allow specific chiral rejection of L-amino acids.</text>
</comment>
<dbReference type="PANTHER" id="PTHR10472">
    <property type="entry name" value="D-TYROSYL-TRNA TYR DEACYLASE"/>
    <property type="match status" value="1"/>
</dbReference>
<dbReference type="InterPro" id="IPR023509">
    <property type="entry name" value="DTD-like_sf"/>
</dbReference>
<protein>
    <recommendedName>
        <fullName evidence="2">D-aminoacyl-tRNA deacylase</fullName>
        <shortName evidence="2">DTD</shortName>
        <ecNumber evidence="2">3.1.1.96</ecNumber>
    </recommendedName>
    <alternativeName>
        <fullName evidence="2">Gly-tRNA(Ala) deacylase</fullName>
        <ecNumber evidence="2">3.1.1.-</ecNumber>
    </alternativeName>
</protein>
<dbReference type="EC" id="3.1.1.96" evidence="2"/>
<comment type="catalytic activity">
    <reaction evidence="2">
        <text>a D-aminoacyl-tRNA + H2O = a tRNA + a D-alpha-amino acid + H(+)</text>
        <dbReference type="Rhea" id="RHEA:13953"/>
        <dbReference type="Rhea" id="RHEA-COMP:10123"/>
        <dbReference type="Rhea" id="RHEA-COMP:10124"/>
        <dbReference type="ChEBI" id="CHEBI:15377"/>
        <dbReference type="ChEBI" id="CHEBI:15378"/>
        <dbReference type="ChEBI" id="CHEBI:59871"/>
        <dbReference type="ChEBI" id="CHEBI:78442"/>
        <dbReference type="ChEBI" id="CHEBI:79333"/>
        <dbReference type="EC" id="3.1.1.96"/>
    </reaction>
</comment>
<dbReference type="GO" id="GO:0000049">
    <property type="term" value="F:tRNA binding"/>
    <property type="evidence" value="ECO:0007669"/>
    <property type="project" value="UniProtKB-UniRule"/>
</dbReference>
<dbReference type="EC" id="3.1.1.-" evidence="2"/>
<evidence type="ECO:0000313" key="4">
    <source>
        <dbReference type="Proteomes" id="UP000198820"/>
    </source>
</evidence>
<feature type="short sequence motif" description="Gly-cisPro motif, important for rejection of L-amino acids" evidence="2">
    <location>
        <begin position="138"/>
        <end position="139"/>
    </location>
</feature>
<dbReference type="Gene3D" id="3.50.80.10">
    <property type="entry name" value="D-tyrosyl-tRNA(Tyr) deacylase"/>
    <property type="match status" value="1"/>
</dbReference>
<comment type="subunit">
    <text evidence="2">Homodimer.</text>
</comment>
<comment type="catalytic activity">
    <reaction evidence="2">
        <text>glycyl-tRNA(Ala) + H2O = tRNA(Ala) + glycine + H(+)</text>
        <dbReference type="Rhea" id="RHEA:53744"/>
        <dbReference type="Rhea" id="RHEA-COMP:9657"/>
        <dbReference type="Rhea" id="RHEA-COMP:13640"/>
        <dbReference type="ChEBI" id="CHEBI:15377"/>
        <dbReference type="ChEBI" id="CHEBI:15378"/>
        <dbReference type="ChEBI" id="CHEBI:57305"/>
        <dbReference type="ChEBI" id="CHEBI:78442"/>
        <dbReference type="ChEBI" id="CHEBI:78522"/>
    </reaction>
</comment>